<feature type="transmembrane region" description="Helical" evidence="1">
    <location>
        <begin position="56"/>
        <end position="78"/>
    </location>
</feature>
<keyword evidence="1" id="KW-0812">Transmembrane</keyword>
<name>A0ABW2ERI4_9BACI</name>
<reference evidence="3" key="1">
    <citation type="journal article" date="2019" name="Int. J. Syst. Evol. Microbiol.">
        <title>The Global Catalogue of Microorganisms (GCM) 10K type strain sequencing project: providing services to taxonomists for standard genome sequencing and annotation.</title>
        <authorList>
            <consortium name="The Broad Institute Genomics Platform"/>
            <consortium name="The Broad Institute Genome Sequencing Center for Infectious Disease"/>
            <person name="Wu L."/>
            <person name="Ma J."/>
        </authorList>
    </citation>
    <scope>NUCLEOTIDE SEQUENCE [LARGE SCALE GENOMIC DNA]</scope>
    <source>
        <strain evidence="3">CGMCC 4.1621</strain>
    </source>
</reference>
<comment type="caution">
    <text evidence="2">The sequence shown here is derived from an EMBL/GenBank/DDBJ whole genome shotgun (WGS) entry which is preliminary data.</text>
</comment>
<feature type="transmembrane region" description="Helical" evidence="1">
    <location>
        <begin position="173"/>
        <end position="192"/>
    </location>
</feature>
<dbReference type="Proteomes" id="UP001596410">
    <property type="component" value="Unassembled WGS sequence"/>
</dbReference>
<feature type="transmembrane region" description="Helical" evidence="1">
    <location>
        <begin position="316"/>
        <end position="340"/>
    </location>
</feature>
<keyword evidence="3" id="KW-1185">Reference proteome</keyword>
<gene>
    <name evidence="2" type="ORF">ACFQIC_16940</name>
</gene>
<dbReference type="RefSeq" id="WP_204708612.1">
    <property type="nucleotide sequence ID" value="NZ_JBHSZV010000047.1"/>
</dbReference>
<evidence type="ECO:0000256" key="1">
    <source>
        <dbReference type="SAM" id="Phobius"/>
    </source>
</evidence>
<sequence length="416" mass="47450">MNETTENKKRYLKGVISPINIGLITFRNPYIAMWWAAAFPGLPHISMCKYLTGSILILWEFFVNVNANFNLAIVYSFIGEFDKAAEILDTRWILVYIPVYIYGIWDSRRLVLSTNKFSILADSYGSVDLMSPTNVAWFDHNLLDKMRPGLAAFWSFILPGLGHLYIQRLPTAFYVMIWIVITFYFSNMLPAIHFTVLGKFEEATSVVNPQWLLFFPSMYGFAIFDSYLFCKKSNELYKEQQSRYLEKNFQPKGSRTRLLLKRVGNMNIVASFASSIYVELAINELIENGISQDNIYAIPLKDQPKKRNIDAISGEGFNLFEVTISTATAFTVLGTIYGFIWYGGPVIWGLIGFFAGAVVGLIIDIIIERKEVIKKIKRGEGGEVVLMINCTEENAKMVKDILFNHFTLGVSETLRE</sequence>
<protein>
    <submittedName>
        <fullName evidence="2">Uncharacterized protein</fullName>
    </submittedName>
</protein>
<keyword evidence="1" id="KW-0472">Membrane</keyword>
<dbReference type="EMBL" id="JBHSZV010000047">
    <property type="protein sequence ID" value="MFC7063500.1"/>
    <property type="molecule type" value="Genomic_DNA"/>
</dbReference>
<feature type="transmembrane region" description="Helical" evidence="1">
    <location>
        <begin position="212"/>
        <end position="230"/>
    </location>
</feature>
<feature type="transmembrane region" description="Helical" evidence="1">
    <location>
        <begin position="149"/>
        <end position="166"/>
    </location>
</feature>
<feature type="transmembrane region" description="Helical" evidence="1">
    <location>
        <begin position="346"/>
        <end position="367"/>
    </location>
</feature>
<feature type="transmembrane region" description="Helical" evidence="1">
    <location>
        <begin position="12"/>
        <end position="36"/>
    </location>
</feature>
<evidence type="ECO:0000313" key="2">
    <source>
        <dbReference type="EMBL" id="MFC7063500.1"/>
    </source>
</evidence>
<organism evidence="2 3">
    <name type="scientific">Halobacillus seohaensis</name>
    <dbReference type="NCBI Taxonomy" id="447421"/>
    <lineage>
        <taxon>Bacteria</taxon>
        <taxon>Bacillati</taxon>
        <taxon>Bacillota</taxon>
        <taxon>Bacilli</taxon>
        <taxon>Bacillales</taxon>
        <taxon>Bacillaceae</taxon>
        <taxon>Halobacillus</taxon>
    </lineage>
</organism>
<proteinExistence type="predicted"/>
<evidence type="ECO:0000313" key="3">
    <source>
        <dbReference type="Proteomes" id="UP001596410"/>
    </source>
</evidence>
<accession>A0ABW2ERI4</accession>
<feature type="transmembrane region" description="Helical" evidence="1">
    <location>
        <begin position="90"/>
        <end position="105"/>
    </location>
</feature>
<keyword evidence="1" id="KW-1133">Transmembrane helix</keyword>